<dbReference type="GO" id="GO:0006313">
    <property type="term" value="P:DNA transposition"/>
    <property type="evidence" value="ECO:0007669"/>
    <property type="project" value="InterPro"/>
</dbReference>
<evidence type="ECO:0000256" key="3">
    <source>
        <dbReference type="ARBA" id="ARBA00022578"/>
    </source>
</evidence>
<evidence type="ECO:0000313" key="6">
    <source>
        <dbReference type="EMBL" id="PJA14899.1"/>
    </source>
</evidence>
<keyword evidence="3" id="KW-0815">Transposition</keyword>
<evidence type="ECO:0000256" key="5">
    <source>
        <dbReference type="ARBA" id="ARBA00023172"/>
    </source>
</evidence>
<dbReference type="GO" id="GO:0003677">
    <property type="term" value="F:DNA binding"/>
    <property type="evidence" value="ECO:0007669"/>
    <property type="project" value="UniProtKB-KW"/>
</dbReference>
<sequence>MDDHLEGHSFRDLERKYKVSKSTAQRVVTAEMARLPDNNLLTQCVCTRFSEVLIPDGKYVPIKGYSRDAVLLWGVDYWKHDFPLFFVAPSENYQSWEVYFRSLRNLKFHYKIAVCDDNKSLKQSCIRAFGKIHIQACYVHILRQIRSELRISKEPVYREFYKLLNYALSINVRHTVEYRQRLLGNLWRKALEKGETEEMRILSWLDGHFGEELFNYQYLPATPLSTNLIETFNGHLEAHISSLKGFETYEHAKLWFNAYVLKRRFT</sequence>
<evidence type="ECO:0000256" key="1">
    <source>
        <dbReference type="ARBA" id="ARBA00002190"/>
    </source>
</evidence>
<gene>
    <name evidence="6" type="ORF">COX64_01480</name>
</gene>
<evidence type="ECO:0008006" key="8">
    <source>
        <dbReference type="Google" id="ProtNLM"/>
    </source>
</evidence>
<dbReference type="AlphaFoldDB" id="A0A2M7W2H8"/>
<dbReference type="InterPro" id="IPR001207">
    <property type="entry name" value="Transposase_mutator"/>
</dbReference>
<comment type="function">
    <text evidence="1">Required for the transposition of the insertion element.</text>
</comment>
<proteinExistence type="inferred from homology"/>
<comment type="caution">
    <text evidence="6">The sequence shown here is derived from an EMBL/GenBank/DDBJ whole genome shotgun (WGS) entry which is preliminary data.</text>
</comment>
<evidence type="ECO:0000256" key="2">
    <source>
        <dbReference type="ARBA" id="ARBA00010961"/>
    </source>
</evidence>
<accession>A0A2M7W2H8</accession>
<keyword evidence="5" id="KW-0233">DNA recombination</keyword>
<dbReference type="EMBL" id="PFQB01000032">
    <property type="protein sequence ID" value="PJA14899.1"/>
    <property type="molecule type" value="Genomic_DNA"/>
</dbReference>
<name>A0A2M7W2H8_9BACT</name>
<organism evidence="6 7">
    <name type="scientific">Candidatus Dojkabacteria bacterium CG_4_10_14_0_2_um_filter_Dojkabacteria_WS6_41_15</name>
    <dbReference type="NCBI Taxonomy" id="2014249"/>
    <lineage>
        <taxon>Bacteria</taxon>
        <taxon>Candidatus Dojkabacteria</taxon>
    </lineage>
</organism>
<dbReference type="GO" id="GO:0004803">
    <property type="term" value="F:transposase activity"/>
    <property type="evidence" value="ECO:0007669"/>
    <property type="project" value="InterPro"/>
</dbReference>
<feature type="non-terminal residue" evidence="6">
    <location>
        <position position="266"/>
    </location>
</feature>
<reference evidence="7" key="1">
    <citation type="submission" date="2017-09" db="EMBL/GenBank/DDBJ databases">
        <title>Depth-based differentiation of microbial function through sediment-hosted aquifers and enrichment of novel symbionts in the deep terrestrial subsurface.</title>
        <authorList>
            <person name="Probst A.J."/>
            <person name="Ladd B."/>
            <person name="Jarett J.K."/>
            <person name="Geller-Mcgrath D.E."/>
            <person name="Sieber C.M.K."/>
            <person name="Emerson J.B."/>
            <person name="Anantharaman K."/>
            <person name="Thomas B.C."/>
            <person name="Malmstrom R."/>
            <person name="Stieglmeier M."/>
            <person name="Klingl A."/>
            <person name="Woyke T."/>
            <person name="Ryan C.M."/>
            <person name="Banfield J.F."/>
        </authorList>
    </citation>
    <scope>NUCLEOTIDE SEQUENCE [LARGE SCALE GENOMIC DNA]</scope>
</reference>
<evidence type="ECO:0000256" key="4">
    <source>
        <dbReference type="ARBA" id="ARBA00023125"/>
    </source>
</evidence>
<keyword evidence="4" id="KW-0238">DNA-binding</keyword>
<comment type="similarity">
    <text evidence="2">Belongs to the transposase mutator family.</text>
</comment>
<evidence type="ECO:0000313" key="7">
    <source>
        <dbReference type="Proteomes" id="UP000228952"/>
    </source>
</evidence>
<dbReference type="Proteomes" id="UP000228952">
    <property type="component" value="Unassembled WGS sequence"/>
</dbReference>
<dbReference type="Pfam" id="PF00872">
    <property type="entry name" value="Transposase_mut"/>
    <property type="match status" value="1"/>
</dbReference>
<protein>
    <recommendedName>
        <fullName evidence="8">Transposase</fullName>
    </recommendedName>
</protein>